<reference evidence="8" key="3">
    <citation type="submission" date="2022-12" db="EMBL/GenBank/DDBJ databases">
        <authorList>
            <person name="Sun Q."/>
            <person name="Kim S."/>
        </authorList>
    </citation>
    <scope>NUCLEOTIDE SEQUENCE</scope>
    <source>
        <strain evidence="8">KCTC 12343</strain>
    </source>
</reference>
<reference evidence="8" key="1">
    <citation type="journal article" date="2014" name="Int. J. Syst. Evol. Microbiol.">
        <title>Complete genome sequence of Corynebacterium casei LMG S-19264T (=DSM 44701T), isolated from a smear-ripened cheese.</title>
        <authorList>
            <consortium name="US DOE Joint Genome Institute (JGI-PGF)"/>
            <person name="Walter F."/>
            <person name="Albersmeier A."/>
            <person name="Kalinowski J."/>
            <person name="Ruckert C."/>
        </authorList>
    </citation>
    <scope>NUCLEOTIDE SEQUENCE</scope>
    <source>
        <strain evidence="8">KCTC 12343</strain>
    </source>
</reference>
<feature type="active site" description="Charge relay system" evidence="5">
    <location>
        <position position="458"/>
    </location>
</feature>
<dbReference type="Proteomes" id="UP000628442">
    <property type="component" value="Unassembled WGS sequence"/>
</dbReference>
<evidence type="ECO:0000259" key="7">
    <source>
        <dbReference type="Pfam" id="PF00082"/>
    </source>
</evidence>
<evidence type="ECO:0000256" key="3">
    <source>
        <dbReference type="ARBA" id="ARBA00022801"/>
    </source>
</evidence>
<keyword evidence="2 5" id="KW-0645">Protease</keyword>
<evidence type="ECO:0000256" key="2">
    <source>
        <dbReference type="ARBA" id="ARBA00022670"/>
    </source>
</evidence>
<dbReference type="AlphaFoldDB" id="A0A411WZ60"/>
<dbReference type="SUPFAM" id="SSF52743">
    <property type="entry name" value="Subtilisin-like"/>
    <property type="match status" value="1"/>
</dbReference>
<dbReference type="PANTHER" id="PTHR43806">
    <property type="entry name" value="PEPTIDASE S8"/>
    <property type="match status" value="1"/>
</dbReference>
<evidence type="ECO:0000256" key="6">
    <source>
        <dbReference type="SAM" id="MobiDB-lite"/>
    </source>
</evidence>
<evidence type="ECO:0000256" key="1">
    <source>
        <dbReference type="ARBA" id="ARBA00011073"/>
    </source>
</evidence>
<dbReference type="PROSITE" id="PS00137">
    <property type="entry name" value="SUBTILASE_HIS"/>
    <property type="match status" value="1"/>
</dbReference>
<keyword evidence="10" id="KW-1185">Reference proteome</keyword>
<feature type="active site" description="Charge relay system" evidence="5">
    <location>
        <position position="304"/>
    </location>
</feature>
<name>A0A411WZ60_9BURK</name>
<dbReference type="GO" id="GO:0004252">
    <property type="term" value="F:serine-type endopeptidase activity"/>
    <property type="evidence" value="ECO:0007669"/>
    <property type="project" value="UniProtKB-UniRule"/>
</dbReference>
<dbReference type="Proteomes" id="UP000292307">
    <property type="component" value="Chromosome"/>
</dbReference>
<protein>
    <submittedName>
        <fullName evidence="9">Peptidase S8</fullName>
    </submittedName>
</protein>
<dbReference type="PROSITE" id="PS51892">
    <property type="entry name" value="SUBTILASE"/>
    <property type="match status" value="1"/>
</dbReference>
<keyword evidence="4 5" id="KW-0720">Serine protease</keyword>
<reference evidence="9 10" key="2">
    <citation type="submission" date="2019-02" db="EMBL/GenBank/DDBJ databases">
        <title>Draft Genome Sequences of Six Type Strains of the Genus Massilia.</title>
        <authorList>
            <person name="Miess H."/>
            <person name="Frediansyhah A."/>
            <person name="Gross H."/>
        </authorList>
    </citation>
    <scope>NUCLEOTIDE SEQUENCE [LARGE SCALE GENOMIC DNA]</scope>
    <source>
        <strain evidence="9 10">DSM 17472</strain>
    </source>
</reference>
<dbReference type="PROSITE" id="PS00138">
    <property type="entry name" value="SUBTILASE_SER"/>
    <property type="match status" value="1"/>
</dbReference>
<evidence type="ECO:0000256" key="5">
    <source>
        <dbReference type="PROSITE-ProRule" id="PRU01240"/>
    </source>
</evidence>
<dbReference type="InterPro" id="IPR050131">
    <property type="entry name" value="Peptidase_S8_subtilisin-like"/>
</dbReference>
<feature type="compositionally biased region" description="Low complexity" evidence="6">
    <location>
        <begin position="332"/>
        <end position="354"/>
    </location>
</feature>
<accession>A0A411WZ60</accession>
<dbReference type="InterPro" id="IPR000209">
    <property type="entry name" value="Peptidase_S8/S53_dom"/>
</dbReference>
<feature type="domain" description="Peptidase S8/S53" evidence="7">
    <location>
        <begin position="295"/>
        <end position="707"/>
    </location>
</feature>
<dbReference type="InterPro" id="IPR022398">
    <property type="entry name" value="Peptidase_S8_His-AS"/>
</dbReference>
<dbReference type="Pfam" id="PF00082">
    <property type="entry name" value="Peptidase_S8"/>
    <property type="match status" value="1"/>
</dbReference>
<feature type="compositionally biased region" description="Basic and acidic residues" evidence="6">
    <location>
        <begin position="355"/>
        <end position="365"/>
    </location>
</feature>
<comment type="similarity">
    <text evidence="1 5">Belongs to the peptidase S8 family.</text>
</comment>
<dbReference type="InterPro" id="IPR036852">
    <property type="entry name" value="Peptidase_S8/S53_dom_sf"/>
</dbReference>
<evidence type="ECO:0000313" key="10">
    <source>
        <dbReference type="Proteomes" id="UP000292307"/>
    </source>
</evidence>
<dbReference type="GO" id="GO:0006508">
    <property type="term" value="P:proteolysis"/>
    <property type="evidence" value="ECO:0007669"/>
    <property type="project" value="UniProtKB-KW"/>
</dbReference>
<sequence>MSAEPFTPLTPLARDLAYMLVYAGCAPEPGRFTSDLPIGADVWLHYAAELRFAGTASLLLTPHSDIDPAALRQAIAACHAGASADGAPPIIASNESHLLARLDFFALLRLLPLTAWWRRGIAPAERLETAVLRGDGTAQALGRHVLDHLQSVETIGRFKDVGRLVIDEVAGPGGERPADAGRGALVRLVNVAALYVGLGLLGVTRDSIGDTALQANILAASRAVLRVLASCCEDARAAPPGAKKIAGTSAVSDALPDAVPPLWHIARNRPARHAVTRSRMTVKADAASRVFDTGGRGVRWAIVDSGIDAGHPAFVRTTPPDGARRPGGRPAGGDPATGDPASKNPGGDNPGGDNPAKDDPAKDDPANDDLASDDRDPRRSRIVRTLDFTRLADLTAGTLPKAVMARLARHPGGAALLERAGRIARYLADGRMLDWSLLEPLLDVPHAPGDYEAPADSHGTHVAGILGAGWHGRAYLERGLPLPAELADSTDLLGMCPAIELLDLRVFDSDGNADEFTILAALQYVRYLNGSRDRQYVHGLNISLSLHHSVRSYGCGSTPVCLECNRLVGSGVVVVAAAGNFGFDEAYARTSLGGAYRGQSLTDPGNAQAVITVGATHRSDPHQFGVSYFSSRGPTGDGRAKPDLVAPGEKITSTVPHGKTATMDGTSMAAPHVSGVAALLLARHPELMGHPDRVKAILRDSATDLGREPSFQGRGLVDALRALQAV</sequence>
<keyword evidence="3 5" id="KW-0378">Hydrolase</keyword>
<dbReference type="EMBL" id="CP036401">
    <property type="protein sequence ID" value="QBI01983.1"/>
    <property type="molecule type" value="Genomic_DNA"/>
</dbReference>
<evidence type="ECO:0000313" key="11">
    <source>
        <dbReference type="Proteomes" id="UP000628442"/>
    </source>
</evidence>
<evidence type="ECO:0000313" key="8">
    <source>
        <dbReference type="EMBL" id="GGY38020.1"/>
    </source>
</evidence>
<dbReference type="PRINTS" id="PR00723">
    <property type="entry name" value="SUBTILISIN"/>
</dbReference>
<dbReference type="Gene3D" id="3.40.50.200">
    <property type="entry name" value="Peptidase S8/S53 domain"/>
    <property type="match status" value="1"/>
</dbReference>
<gene>
    <name evidence="9" type="ORF">EYF70_14820</name>
    <name evidence="8" type="ORF">GCM10007387_19970</name>
</gene>
<proteinExistence type="inferred from homology"/>
<evidence type="ECO:0000256" key="4">
    <source>
        <dbReference type="ARBA" id="ARBA00022825"/>
    </source>
</evidence>
<feature type="region of interest" description="Disordered" evidence="6">
    <location>
        <begin position="310"/>
        <end position="378"/>
    </location>
</feature>
<evidence type="ECO:0000313" key="9">
    <source>
        <dbReference type="EMBL" id="QBI01983.1"/>
    </source>
</evidence>
<dbReference type="RefSeq" id="WP_131146101.1">
    <property type="nucleotide sequence ID" value="NZ_BMWV01000004.1"/>
</dbReference>
<organism evidence="8 11">
    <name type="scientific">Pseudoduganella albidiflava</name>
    <dbReference type="NCBI Taxonomy" id="321983"/>
    <lineage>
        <taxon>Bacteria</taxon>
        <taxon>Pseudomonadati</taxon>
        <taxon>Pseudomonadota</taxon>
        <taxon>Betaproteobacteria</taxon>
        <taxon>Burkholderiales</taxon>
        <taxon>Oxalobacteraceae</taxon>
        <taxon>Telluria group</taxon>
        <taxon>Pseudoduganella</taxon>
    </lineage>
</organism>
<feature type="active site" description="Charge relay system" evidence="5">
    <location>
        <position position="667"/>
    </location>
</feature>
<dbReference type="InterPro" id="IPR015500">
    <property type="entry name" value="Peptidase_S8_subtilisin-rel"/>
</dbReference>
<dbReference type="PANTHER" id="PTHR43806:SF11">
    <property type="entry name" value="CEREVISIN-RELATED"/>
    <property type="match status" value="1"/>
</dbReference>
<dbReference type="InterPro" id="IPR023828">
    <property type="entry name" value="Peptidase_S8_Ser-AS"/>
</dbReference>
<dbReference type="EMBL" id="BMWV01000004">
    <property type="protein sequence ID" value="GGY38020.1"/>
    <property type="molecule type" value="Genomic_DNA"/>
</dbReference>
<dbReference type="OrthoDB" id="9790784at2"/>